<dbReference type="STRING" id="27835.A0A0N4YDB0"/>
<dbReference type="PANTHER" id="PTHR12277">
    <property type="entry name" value="ALPHA/BETA HYDROLASE DOMAIN-CONTAINING PROTEIN"/>
    <property type="match status" value="1"/>
</dbReference>
<dbReference type="GO" id="GO:0010008">
    <property type="term" value="C:endosome membrane"/>
    <property type="evidence" value="ECO:0007669"/>
    <property type="project" value="TreeGrafter"/>
</dbReference>
<evidence type="ECO:0000313" key="2">
    <source>
        <dbReference type="Proteomes" id="UP000271162"/>
    </source>
</evidence>
<dbReference type="AlphaFoldDB" id="A0A0N4YDB0"/>
<protein>
    <submittedName>
        <fullName evidence="3">Peptidase_S9 domain-containing protein</fullName>
    </submittedName>
</protein>
<dbReference type="SUPFAM" id="SSF53474">
    <property type="entry name" value="alpha/beta-Hydrolases"/>
    <property type="match status" value="1"/>
</dbReference>
<dbReference type="GO" id="GO:0008474">
    <property type="term" value="F:palmitoyl-(protein) hydrolase activity"/>
    <property type="evidence" value="ECO:0007669"/>
    <property type="project" value="TreeGrafter"/>
</dbReference>
<organism evidence="3">
    <name type="scientific">Nippostrongylus brasiliensis</name>
    <name type="common">Rat hookworm</name>
    <dbReference type="NCBI Taxonomy" id="27835"/>
    <lineage>
        <taxon>Eukaryota</taxon>
        <taxon>Metazoa</taxon>
        <taxon>Ecdysozoa</taxon>
        <taxon>Nematoda</taxon>
        <taxon>Chromadorea</taxon>
        <taxon>Rhabditida</taxon>
        <taxon>Rhabditina</taxon>
        <taxon>Rhabditomorpha</taxon>
        <taxon>Strongyloidea</taxon>
        <taxon>Heligmosomidae</taxon>
        <taxon>Nippostrongylus</taxon>
    </lineage>
</organism>
<reference evidence="1 2" key="2">
    <citation type="submission" date="2018-11" db="EMBL/GenBank/DDBJ databases">
        <authorList>
            <consortium name="Pathogen Informatics"/>
        </authorList>
    </citation>
    <scope>NUCLEOTIDE SEQUENCE [LARGE SCALE GENOMIC DNA]</scope>
</reference>
<dbReference type="GO" id="GO:0005886">
    <property type="term" value="C:plasma membrane"/>
    <property type="evidence" value="ECO:0007669"/>
    <property type="project" value="TreeGrafter"/>
</dbReference>
<gene>
    <name evidence="1" type="ORF">NBR_LOCUS14595</name>
</gene>
<dbReference type="PANTHER" id="PTHR12277:SF41">
    <property type="entry name" value="SERINE AMINOPEPTIDASE S33 DOMAIN-CONTAINING PROTEIN"/>
    <property type="match status" value="1"/>
</dbReference>
<reference evidence="3" key="1">
    <citation type="submission" date="2017-02" db="UniProtKB">
        <authorList>
            <consortium name="WormBaseParasite"/>
        </authorList>
    </citation>
    <scope>IDENTIFICATION</scope>
</reference>
<dbReference type="Gene3D" id="3.40.50.1820">
    <property type="entry name" value="alpha/beta hydrolase"/>
    <property type="match status" value="1"/>
</dbReference>
<accession>A0A0N4YDB0</accession>
<evidence type="ECO:0000313" key="1">
    <source>
        <dbReference type="EMBL" id="VDL78184.1"/>
    </source>
</evidence>
<dbReference type="WBParaSite" id="NBR_0001459401-mRNA-1">
    <property type="protein sequence ID" value="NBR_0001459401-mRNA-1"/>
    <property type="gene ID" value="NBR_0001459401"/>
</dbReference>
<sequence>MIEIFQGLILQSPPTSLLRVLLWDRGCFKQPFNQKSCCGDRLCLYDKIGDVRIPVLVIHGEDDRTVPIVHGKAVCEKAVNRASPLWVRATHDNIENCREVWIRIRQFMKQ</sequence>
<dbReference type="EMBL" id="UYSL01021418">
    <property type="protein sequence ID" value="VDL78184.1"/>
    <property type="molecule type" value="Genomic_DNA"/>
</dbReference>
<keyword evidence="2" id="KW-1185">Reference proteome</keyword>
<dbReference type="InterPro" id="IPR029058">
    <property type="entry name" value="AB_hydrolase_fold"/>
</dbReference>
<dbReference type="OMA" id="WIRIRQF"/>
<dbReference type="Proteomes" id="UP000271162">
    <property type="component" value="Unassembled WGS sequence"/>
</dbReference>
<proteinExistence type="predicted"/>
<evidence type="ECO:0000313" key="3">
    <source>
        <dbReference type="WBParaSite" id="NBR_0001459401-mRNA-1"/>
    </source>
</evidence>
<name>A0A0N4YDB0_NIPBR</name>